<dbReference type="OrthoDB" id="10071636at2759"/>
<dbReference type="GO" id="GO:0005737">
    <property type="term" value="C:cytoplasm"/>
    <property type="evidence" value="ECO:0007669"/>
    <property type="project" value="TreeGrafter"/>
</dbReference>
<evidence type="ECO:0000256" key="1">
    <source>
        <dbReference type="SAM" id="MobiDB-lite"/>
    </source>
</evidence>
<sequence length="731" mass="83079">MEGREEVIFEDFFYQYNIRRTKLFLGKKGKWKLKYLILRIQGEKPIIEIYSKKPKNNSINPKGEFVLWPTFRVEKSINAKNRQFSFEISTPDQQLCLSSDSKKTADIFVFLLQIQTKLKSQVQDDIFNVDADDSDASKDIGAVDSPCILHLSPCGITLALKESRSVLAQWPLKSIRCFESSGFGQLTLEAGRVAPMGEGVYNFQCLTGDDNEIYDILDQYIVNTLDKAKPHKKGTAEEIAEYLEEFDKLHGLTTVSVQSKNNSDIISILKTNFNYDVNSDSHDENDETDGVVRRTKLKVHSRSQTASIGYRKSQFDPRSVNPVRPPPPPLRKTHGSNDHDATLVTSRPPPPPPRPGSGNRIPNCTRPHRSRQRRSSSISSANSGGSINYIQGDNSHHSSMEFPPPPPEALLNVHSSYYEGTQTTGRMKSSREKKHRTENLKDSQKATSCEDLSSHMKTVLYRDNSVDSLDDLVHQTDENMYTSKLPVPFPKLQEFRASDDFDKHERDRSQSVDYYNSRRDSSVTKSPGPSARHLRRILSKQKHHETLRKSNSNPNFLNVGSKQNLYAQSNGVKSPSHGSPTLSHKTKQASRSLSSIFPGNLRRALSRERVKTDKDSRSNTPSHSRSNSIDRSSIRRRRSNSIRGPSIKDINFTERTRSFRKVKTTDQKDNISQNANNNNNNFKRAINGPITQCNDINDNIRASARRKENPGYNRIEKIIRLPSREREETRC</sequence>
<dbReference type="KEGG" id="lgi:LOTGIDRAFT_232871"/>
<dbReference type="AlphaFoldDB" id="V3ZMW9"/>
<dbReference type="GeneID" id="20249070"/>
<dbReference type="Proteomes" id="UP000030746">
    <property type="component" value="Unassembled WGS sequence"/>
</dbReference>
<feature type="compositionally biased region" description="Polar residues" evidence="1">
    <location>
        <begin position="568"/>
        <end position="597"/>
    </location>
</feature>
<dbReference type="PANTHER" id="PTHR21258:SF56">
    <property type="entry name" value="IRS-TYPE PTB DOMAIN-CONTAINING PROTEIN"/>
    <property type="match status" value="1"/>
</dbReference>
<evidence type="ECO:0000259" key="2">
    <source>
        <dbReference type="Pfam" id="PF02174"/>
    </source>
</evidence>
<accession>V3ZMW9</accession>
<dbReference type="EMBL" id="KB202014">
    <property type="protein sequence ID" value="ESO92723.1"/>
    <property type="molecule type" value="Genomic_DNA"/>
</dbReference>
<gene>
    <name evidence="3" type="ORF">LOTGIDRAFT_232871</name>
</gene>
<feature type="compositionally biased region" description="Polar residues" evidence="1">
    <location>
        <begin position="413"/>
        <end position="427"/>
    </location>
</feature>
<dbReference type="PANTHER" id="PTHR21258">
    <property type="entry name" value="DOCKING PROTEIN RELATED"/>
    <property type="match status" value="1"/>
</dbReference>
<feature type="compositionally biased region" description="Basic and acidic residues" evidence="1">
    <location>
        <begin position="496"/>
        <end position="522"/>
    </location>
</feature>
<feature type="domain" description="IRS-type PTB" evidence="2">
    <location>
        <begin position="141"/>
        <end position="221"/>
    </location>
</feature>
<feature type="region of interest" description="Disordered" evidence="1">
    <location>
        <begin position="662"/>
        <end position="684"/>
    </location>
</feature>
<dbReference type="OMA" id="APMGEGI"/>
<feature type="compositionally biased region" description="Basic and acidic residues" evidence="1">
    <location>
        <begin position="435"/>
        <end position="444"/>
    </location>
</feature>
<evidence type="ECO:0000313" key="3">
    <source>
        <dbReference type="EMBL" id="ESO92723.1"/>
    </source>
</evidence>
<feature type="region of interest" description="Disordered" evidence="1">
    <location>
        <begin position="279"/>
        <end position="451"/>
    </location>
</feature>
<feature type="compositionally biased region" description="Basic and acidic residues" evidence="1">
    <location>
        <begin position="605"/>
        <end position="617"/>
    </location>
</feature>
<organism evidence="3 4">
    <name type="scientific">Lottia gigantea</name>
    <name type="common">Giant owl limpet</name>
    <dbReference type="NCBI Taxonomy" id="225164"/>
    <lineage>
        <taxon>Eukaryota</taxon>
        <taxon>Metazoa</taxon>
        <taxon>Spiralia</taxon>
        <taxon>Lophotrochozoa</taxon>
        <taxon>Mollusca</taxon>
        <taxon>Gastropoda</taxon>
        <taxon>Patellogastropoda</taxon>
        <taxon>Lottioidea</taxon>
        <taxon>Lottiidae</taxon>
        <taxon>Lottia</taxon>
    </lineage>
</organism>
<dbReference type="InterPro" id="IPR002404">
    <property type="entry name" value="IRS_PTB"/>
</dbReference>
<dbReference type="STRING" id="225164.V3ZMW9"/>
<dbReference type="Pfam" id="PF02174">
    <property type="entry name" value="IRS"/>
    <property type="match status" value="1"/>
</dbReference>
<dbReference type="RefSeq" id="XP_009056413.1">
    <property type="nucleotide sequence ID" value="XM_009058165.1"/>
</dbReference>
<keyword evidence="4" id="KW-1185">Reference proteome</keyword>
<dbReference type="HOGENOM" id="CLU_379133_0_0_1"/>
<proteinExistence type="predicted"/>
<dbReference type="GO" id="GO:0007169">
    <property type="term" value="P:cell surface receptor protein tyrosine kinase signaling pathway"/>
    <property type="evidence" value="ECO:0007669"/>
    <property type="project" value="TreeGrafter"/>
</dbReference>
<feature type="compositionally biased region" description="Low complexity" evidence="1">
    <location>
        <begin position="375"/>
        <end position="388"/>
    </location>
</feature>
<dbReference type="SUPFAM" id="SSF50729">
    <property type="entry name" value="PH domain-like"/>
    <property type="match status" value="2"/>
</dbReference>
<evidence type="ECO:0000313" key="4">
    <source>
        <dbReference type="Proteomes" id="UP000030746"/>
    </source>
</evidence>
<protein>
    <recommendedName>
        <fullName evidence="2">IRS-type PTB domain-containing protein</fullName>
    </recommendedName>
</protein>
<dbReference type="CTD" id="20249070"/>
<dbReference type="InterPro" id="IPR011993">
    <property type="entry name" value="PH-like_dom_sf"/>
</dbReference>
<name>V3ZMW9_LOTGI</name>
<dbReference type="Gene3D" id="2.30.29.30">
    <property type="entry name" value="Pleckstrin-homology domain (PH domain)/Phosphotyrosine-binding domain (PTB)"/>
    <property type="match status" value="2"/>
</dbReference>
<reference evidence="3 4" key="1">
    <citation type="journal article" date="2013" name="Nature">
        <title>Insights into bilaterian evolution from three spiralian genomes.</title>
        <authorList>
            <person name="Simakov O."/>
            <person name="Marletaz F."/>
            <person name="Cho S.J."/>
            <person name="Edsinger-Gonzales E."/>
            <person name="Havlak P."/>
            <person name="Hellsten U."/>
            <person name="Kuo D.H."/>
            <person name="Larsson T."/>
            <person name="Lv J."/>
            <person name="Arendt D."/>
            <person name="Savage R."/>
            <person name="Osoegawa K."/>
            <person name="de Jong P."/>
            <person name="Grimwood J."/>
            <person name="Chapman J.A."/>
            <person name="Shapiro H."/>
            <person name="Aerts A."/>
            <person name="Otillar R.P."/>
            <person name="Terry A.Y."/>
            <person name="Boore J.L."/>
            <person name="Grigoriev I.V."/>
            <person name="Lindberg D.R."/>
            <person name="Seaver E.C."/>
            <person name="Weisblat D.A."/>
            <person name="Putnam N.H."/>
            <person name="Rokhsar D.S."/>
        </authorList>
    </citation>
    <scope>NUCLEOTIDE SEQUENCE [LARGE SCALE GENOMIC DNA]</scope>
</reference>
<dbReference type="SMART" id="SM01244">
    <property type="entry name" value="IRS"/>
    <property type="match status" value="1"/>
</dbReference>
<feature type="region of interest" description="Disordered" evidence="1">
    <location>
        <begin position="568"/>
        <end position="646"/>
    </location>
</feature>
<feature type="region of interest" description="Disordered" evidence="1">
    <location>
        <begin position="496"/>
        <end position="533"/>
    </location>
</feature>
<dbReference type="InterPro" id="IPR050996">
    <property type="entry name" value="Docking_Protein_DOK"/>
</dbReference>